<proteinExistence type="predicted"/>
<protein>
    <submittedName>
        <fullName evidence="1">Uncharacterized protein</fullName>
    </submittedName>
</protein>
<dbReference type="Gramene" id="MELO3C033678.2.1">
    <property type="protein sequence ID" value="MELO3C033678.2.1"/>
    <property type="gene ID" value="MELO3C033678.2"/>
</dbReference>
<accession>A0A9I9EGY9</accession>
<dbReference type="AlphaFoldDB" id="A0A9I9EGY9"/>
<reference evidence="1" key="1">
    <citation type="submission" date="2023-03" db="UniProtKB">
        <authorList>
            <consortium name="EnsemblPlants"/>
        </authorList>
    </citation>
    <scope>IDENTIFICATION</scope>
</reference>
<dbReference type="EnsemblPlants" id="MELO3C033678.2.1">
    <property type="protein sequence ID" value="MELO3C033678.2.1"/>
    <property type="gene ID" value="MELO3C033678.2"/>
</dbReference>
<evidence type="ECO:0000313" key="1">
    <source>
        <dbReference type="EnsemblPlants" id="MELO3C033678.2.1"/>
    </source>
</evidence>
<sequence>PLRPSPFAVAHPKFPTSHDPFGIQSSNPFGVQIPAAFTTSTSG</sequence>
<organism evidence="1">
    <name type="scientific">Cucumis melo</name>
    <name type="common">Muskmelon</name>
    <dbReference type="NCBI Taxonomy" id="3656"/>
    <lineage>
        <taxon>Eukaryota</taxon>
        <taxon>Viridiplantae</taxon>
        <taxon>Streptophyta</taxon>
        <taxon>Embryophyta</taxon>
        <taxon>Tracheophyta</taxon>
        <taxon>Spermatophyta</taxon>
        <taxon>Magnoliopsida</taxon>
        <taxon>eudicotyledons</taxon>
        <taxon>Gunneridae</taxon>
        <taxon>Pentapetalae</taxon>
        <taxon>rosids</taxon>
        <taxon>fabids</taxon>
        <taxon>Cucurbitales</taxon>
        <taxon>Cucurbitaceae</taxon>
        <taxon>Benincaseae</taxon>
        <taxon>Cucumis</taxon>
    </lineage>
</organism>
<name>A0A9I9EGY9_CUCME</name>